<feature type="domain" description="OmpA-like" evidence="11">
    <location>
        <begin position="61"/>
        <end position="177"/>
    </location>
</feature>
<dbReference type="InterPro" id="IPR006690">
    <property type="entry name" value="OMPA-like_CS"/>
</dbReference>
<dbReference type="OrthoDB" id="9809164at2"/>
<keyword evidence="3 8" id="KW-0472">Membrane</keyword>
<dbReference type="GO" id="GO:0051301">
    <property type="term" value="P:cell division"/>
    <property type="evidence" value="ECO:0007669"/>
    <property type="project" value="UniProtKB-UniRule"/>
</dbReference>
<keyword evidence="4 8" id="KW-0564">Palmitate</keyword>
<dbReference type="SUPFAM" id="SSF103088">
    <property type="entry name" value="OmpA-like"/>
    <property type="match status" value="1"/>
</dbReference>
<evidence type="ECO:0000256" key="3">
    <source>
        <dbReference type="ARBA" id="ARBA00023136"/>
    </source>
</evidence>
<dbReference type="PROSITE" id="PS51257">
    <property type="entry name" value="PROKAR_LIPOPROTEIN"/>
    <property type="match status" value="1"/>
</dbReference>
<dbReference type="CDD" id="cd07185">
    <property type="entry name" value="OmpA_C-like"/>
    <property type="match status" value="1"/>
</dbReference>
<dbReference type="InterPro" id="IPR050330">
    <property type="entry name" value="Bact_OuterMem_StrucFunc"/>
</dbReference>
<gene>
    <name evidence="8 12" type="primary">pal</name>
    <name evidence="12" type="ORF">GHT07_09500</name>
</gene>
<dbReference type="InterPro" id="IPR039001">
    <property type="entry name" value="Pal"/>
</dbReference>
<feature type="compositionally biased region" description="Basic and acidic residues" evidence="9">
    <location>
        <begin position="152"/>
        <end position="177"/>
    </location>
</feature>
<feature type="region of interest" description="Disordered" evidence="9">
    <location>
        <begin position="150"/>
        <end position="177"/>
    </location>
</feature>
<dbReference type="InterPro" id="IPR006665">
    <property type="entry name" value="OmpA-like"/>
</dbReference>
<comment type="function">
    <text evidence="8">Part of the Tol-Pal system, which plays a role in outer membrane invagination during cell division and is important for maintaining outer membrane integrity.</text>
</comment>
<evidence type="ECO:0000256" key="8">
    <source>
        <dbReference type="HAMAP-Rule" id="MF_02204"/>
    </source>
</evidence>
<dbReference type="Pfam" id="PF00691">
    <property type="entry name" value="OmpA"/>
    <property type="match status" value="1"/>
</dbReference>
<protein>
    <recommendedName>
        <fullName evidence="8">Peptidoglycan-associated lipoprotein</fullName>
        <shortName evidence="8">PAL</shortName>
    </recommendedName>
</protein>
<dbReference type="PANTHER" id="PTHR30329">
    <property type="entry name" value="STATOR ELEMENT OF FLAGELLAR MOTOR COMPLEX"/>
    <property type="match status" value="1"/>
</dbReference>
<evidence type="ECO:0000256" key="10">
    <source>
        <dbReference type="SAM" id="SignalP"/>
    </source>
</evidence>
<comment type="subunit">
    <text evidence="8">The Tol-Pal system is composed of five core proteins: the inner membrane proteins TolA, TolQ and TolR, the periplasmic protein TolB and the outer membrane protein Pal. They form a network linking the inner and outer membranes and the peptidoglycan layer.</text>
</comment>
<keyword evidence="7 8" id="KW-0131">Cell cycle</keyword>
<evidence type="ECO:0000256" key="7">
    <source>
        <dbReference type="ARBA" id="ARBA00023306"/>
    </source>
</evidence>
<dbReference type="AlphaFoldDB" id="A0A844B2M4"/>
<reference evidence="12 13" key="1">
    <citation type="submission" date="2019-11" db="EMBL/GenBank/DDBJ databases">
        <title>Caenimonas koreensis gen. nov., sp. nov., isolated from activated sludge.</title>
        <authorList>
            <person name="Seung H.R."/>
        </authorList>
    </citation>
    <scope>NUCLEOTIDE SEQUENCE [LARGE SCALE GENOMIC DNA]</scope>
    <source>
        <strain evidence="12 13">EMB320</strain>
    </source>
</reference>
<dbReference type="HAMAP" id="MF_02204">
    <property type="entry name" value="Pal"/>
    <property type="match status" value="1"/>
</dbReference>
<accession>A0A844B2M4</accession>
<sequence>MKPAHFALLLSTTVLLAACSSTPNMNSATNMAPVAQAPVQSPQSKPVPSKTAVAPLPAYLDPGNPVSIERSVYFDFDDTTVKKEYFAVVELQGKYLASNPRLNVRIEGNTDERGSAEYNLALGQKRAEAVLRALRVHGVSASQMEAISWGSEKPKAAGHDEGAWSQNRRADVDYPTR</sequence>
<dbReference type="NCBIfam" id="TIGR02802">
    <property type="entry name" value="Pal_lipo"/>
    <property type="match status" value="1"/>
</dbReference>
<evidence type="ECO:0000256" key="4">
    <source>
        <dbReference type="ARBA" id="ARBA00023139"/>
    </source>
</evidence>
<dbReference type="InterPro" id="IPR014169">
    <property type="entry name" value="Pal_lipo_C"/>
</dbReference>
<dbReference type="InterPro" id="IPR006664">
    <property type="entry name" value="OMP_bac"/>
</dbReference>
<keyword evidence="6 8" id="KW-0449">Lipoprotein</keyword>
<keyword evidence="2 8" id="KW-0732">Signal</keyword>
<dbReference type="PANTHER" id="PTHR30329:SF21">
    <property type="entry name" value="LIPOPROTEIN YIAD-RELATED"/>
    <property type="match status" value="1"/>
</dbReference>
<keyword evidence="1 8" id="KW-0132">Cell division</keyword>
<comment type="caution">
    <text evidence="12">The sequence shown here is derived from an EMBL/GenBank/DDBJ whole genome shotgun (WGS) entry which is preliminary data.</text>
</comment>
<dbReference type="InterPro" id="IPR036737">
    <property type="entry name" value="OmpA-like_sf"/>
</dbReference>
<feature type="signal peptide" evidence="10">
    <location>
        <begin position="1"/>
        <end position="17"/>
    </location>
</feature>
<evidence type="ECO:0000256" key="9">
    <source>
        <dbReference type="SAM" id="MobiDB-lite"/>
    </source>
</evidence>
<comment type="similarity">
    <text evidence="8">Belongs to the Pal lipoprotein family.</text>
</comment>
<comment type="subcellular location">
    <subcellularLocation>
        <location evidence="8">Cell outer membrane</location>
        <topology evidence="8">Lipid-anchor</topology>
    </subcellularLocation>
</comment>
<evidence type="ECO:0000256" key="5">
    <source>
        <dbReference type="ARBA" id="ARBA00023237"/>
    </source>
</evidence>
<dbReference type="Proteomes" id="UP000487350">
    <property type="component" value="Unassembled WGS sequence"/>
</dbReference>
<dbReference type="RefSeq" id="WP_153584830.1">
    <property type="nucleotide sequence ID" value="NZ_WJBU01000008.1"/>
</dbReference>
<organism evidence="12 13">
    <name type="scientific">Caenimonas koreensis DSM 17982</name>
    <dbReference type="NCBI Taxonomy" id="1121255"/>
    <lineage>
        <taxon>Bacteria</taxon>
        <taxon>Pseudomonadati</taxon>
        <taxon>Pseudomonadota</taxon>
        <taxon>Betaproteobacteria</taxon>
        <taxon>Burkholderiales</taxon>
        <taxon>Comamonadaceae</taxon>
        <taxon>Caenimonas</taxon>
    </lineage>
</organism>
<feature type="chain" id="PRO_5032974262" description="Peptidoglycan-associated lipoprotein" evidence="10">
    <location>
        <begin position="18"/>
        <end position="177"/>
    </location>
</feature>
<evidence type="ECO:0000259" key="11">
    <source>
        <dbReference type="PROSITE" id="PS51123"/>
    </source>
</evidence>
<evidence type="ECO:0000313" key="12">
    <source>
        <dbReference type="EMBL" id="MRD47512.1"/>
    </source>
</evidence>
<name>A0A844B2M4_9BURK</name>
<dbReference type="Gene3D" id="3.30.1330.60">
    <property type="entry name" value="OmpA-like domain"/>
    <property type="match status" value="1"/>
</dbReference>
<proteinExistence type="inferred from homology"/>
<dbReference type="PROSITE" id="PS51123">
    <property type="entry name" value="OMPA_2"/>
    <property type="match status" value="1"/>
</dbReference>
<dbReference type="PRINTS" id="PR01021">
    <property type="entry name" value="OMPADOMAIN"/>
</dbReference>
<evidence type="ECO:0000256" key="1">
    <source>
        <dbReference type="ARBA" id="ARBA00022618"/>
    </source>
</evidence>
<evidence type="ECO:0000256" key="6">
    <source>
        <dbReference type="ARBA" id="ARBA00023288"/>
    </source>
</evidence>
<dbReference type="EMBL" id="WJBU01000008">
    <property type="protein sequence ID" value="MRD47512.1"/>
    <property type="molecule type" value="Genomic_DNA"/>
</dbReference>
<evidence type="ECO:0000256" key="2">
    <source>
        <dbReference type="ARBA" id="ARBA00022729"/>
    </source>
</evidence>
<dbReference type="PROSITE" id="PS01068">
    <property type="entry name" value="OMPA_1"/>
    <property type="match status" value="1"/>
</dbReference>
<keyword evidence="13" id="KW-1185">Reference proteome</keyword>
<keyword evidence="5 8" id="KW-0998">Cell outer membrane</keyword>
<evidence type="ECO:0000313" key="13">
    <source>
        <dbReference type="Proteomes" id="UP000487350"/>
    </source>
</evidence>
<dbReference type="GO" id="GO:0009279">
    <property type="term" value="C:cell outer membrane"/>
    <property type="evidence" value="ECO:0007669"/>
    <property type="project" value="UniProtKB-SubCell"/>
</dbReference>